<dbReference type="InterPro" id="IPR002099">
    <property type="entry name" value="MutL/Mlh/PMS"/>
</dbReference>
<dbReference type="SMART" id="SM01340">
    <property type="entry name" value="DNA_mis_repair"/>
    <property type="match status" value="1"/>
</dbReference>
<dbReference type="Gene3D" id="3.30.1540.20">
    <property type="entry name" value="MutL, C-terminal domain, dimerisation subdomain"/>
    <property type="match status" value="1"/>
</dbReference>
<dbReference type="InterPro" id="IPR037198">
    <property type="entry name" value="MutL_C_sf"/>
</dbReference>
<comment type="similarity">
    <text evidence="1">Belongs to the DNA mismatch repair MutL/HexB family.</text>
</comment>
<dbReference type="InterPro" id="IPR014762">
    <property type="entry name" value="DNA_mismatch_repair_CS"/>
</dbReference>
<evidence type="ECO:0000256" key="2">
    <source>
        <dbReference type="ARBA" id="ARBA00022763"/>
    </source>
</evidence>
<sequence length="559" mass="63139">MPAVQQRQIIKPLPSQLANQIAAGEVIERPASVVKELLENALDAGAGRIDIELTNGGMNGIMITDNGIGIRADELPLAIARHATSKIESIDDLLALHSLGFRGEALASMCSVSQWEIVSRNAASELAAKLSHQLPEQVLEVNHAIGTSVTINNLFHNTPARRKFLRAERTEFRHCDEVIKRMALARFDVGFYVNHNSKQTLRLPAASDDSGRARRVAQVCSQNFINQSLTIDYPHNNMRLRGWVSQAEFSRQSTDMQYFYINGRIIRDRVINHAIRMAYQNILPPGRHAVYILHFEIDPASVDVNVHPTKHEVRFAESRLIHDFISRSLRDALGVVGVKGVAETSATYISQETPLPNNSYSPIPMPAEYETNDSMFGRVLSIVHSRFALTQIKDQQVDKFYLIDLARASALWVASHWLNSYSQQQVKSQPLLVPQRLTLTDQQRINYQLTESLLIDLGIQLSAETTGDYLLRYVPNLCRTYVSDELCINLLNTKLHRDDLQDQIINLLTKTRFDSSKLNLTEILITLSDKNALQTVNEFADCWRELDESSLQEWFKLSS</sequence>
<gene>
    <name evidence="5" type="ORF">MNBD_GAMMA21-1365</name>
</gene>
<keyword evidence="2" id="KW-0227">DNA damage</keyword>
<name>A0A3B1AJM6_9ZZZZ</name>
<dbReference type="InterPro" id="IPR042120">
    <property type="entry name" value="MutL_C_dimsub"/>
</dbReference>
<reference evidence="5" key="1">
    <citation type="submission" date="2018-06" db="EMBL/GenBank/DDBJ databases">
        <authorList>
            <person name="Zhirakovskaya E."/>
        </authorList>
    </citation>
    <scope>NUCLEOTIDE SEQUENCE</scope>
</reference>
<dbReference type="Pfam" id="PF01119">
    <property type="entry name" value="DNA_mis_repair"/>
    <property type="match status" value="1"/>
</dbReference>
<dbReference type="EMBL" id="UOFR01000017">
    <property type="protein sequence ID" value="VAW92866.1"/>
    <property type="molecule type" value="Genomic_DNA"/>
</dbReference>
<dbReference type="GO" id="GO:0030983">
    <property type="term" value="F:mismatched DNA binding"/>
    <property type="evidence" value="ECO:0007669"/>
    <property type="project" value="InterPro"/>
</dbReference>
<dbReference type="Gene3D" id="3.30.565.10">
    <property type="entry name" value="Histidine kinase-like ATPase, C-terminal domain"/>
    <property type="match status" value="1"/>
</dbReference>
<dbReference type="GO" id="GO:0016887">
    <property type="term" value="F:ATP hydrolysis activity"/>
    <property type="evidence" value="ECO:0007669"/>
    <property type="project" value="InterPro"/>
</dbReference>
<dbReference type="InterPro" id="IPR020568">
    <property type="entry name" value="Ribosomal_Su5_D2-typ_SF"/>
</dbReference>
<dbReference type="InterPro" id="IPR014721">
    <property type="entry name" value="Ribsml_uS5_D2-typ_fold_subgr"/>
</dbReference>
<dbReference type="SUPFAM" id="SSF55874">
    <property type="entry name" value="ATPase domain of HSP90 chaperone/DNA topoisomerase II/histidine kinase"/>
    <property type="match status" value="1"/>
</dbReference>
<dbReference type="SUPFAM" id="SSF118116">
    <property type="entry name" value="DNA mismatch repair protein MutL"/>
    <property type="match status" value="1"/>
</dbReference>
<dbReference type="InterPro" id="IPR014790">
    <property type="entry name" value="MutL_C"/>
</dbReference>
<dbReference type="PANTHER" id="PTHR10073:SF12">
    <property type="entry name" value="DNA MISMATCH REPAIR PROTEIN MLH1"/>
    <property type="match status" value="1"/>
</dbReference>
<dbReference type="Pfam" id="PF13589">
    <property type="entry name" value="HATPase_c_3"/>
    <property type="match status" value="1"/>
</dbReference>
<dbReference type="Gene3D" id="3.30.1370.100">
    <property type="entry name" value="MutL, C-terminal domain, regulatory subdomain"/>
    <property type="match status" value="1"/>
</dbReference>
<dbReference type="Gene3D" id="3.30.230.10">
    <property type="match status" value="1"/>
</dbReference>
<dbReference type="PANTHER" id="PTHR10073">
    <property type="entry name" value="DNA MISMATCH REPAIR PROTEIN MLH, PMS, MUTL"/>
    <property type="match status" value="1"/>
</dbReference>
<dbReference type="AlphaFoldDB" id="A0A3B1AJM6"/>
<dbReference type="NCBIfam" id="TIGR00585">
    <property type="entry name" value="mutl"/>
    <property type="match status" value="1"/>
</dbReference>
<evidence type="ECO:0000259" key="4">
    <source>
        <dbReference type="SMART" id="SM01340"/>
    </source>
</evidence>
<dbReference type="InterPro" id="IPR038973">
    <property type="entry name" value="MutL/Mlh/Pms-like"/>
</dbReference>
<dbReference type="GO" id="GO:0006298">
    <property type="term" value="P:mismatch repair"/>
    <property type="evidence" value="ECO:0007669"/>
    <property type="project" value="InterPro"/>
</dbReference>
<proteinExistence type="inferred from homology"/>
<dbReference type="InterPro" id="IPR036890">
    <property type="entry name" value="HATPase_C_sf"/>
</dbReference>
<dbReference type="Pfam" id="PF08676">
    <property type="entry name" value="MutL_C"/>
    <property type="match status" value="1"/>
</dbReference>
<dbReference type="InterPro" id="IPR013507">
    <property type="entry name" value="DNA_mismatch_S5_2-like"/>
</dbReference>
<dbReference type="InterPro" id="IPR042121">
    <property type="entry name" value="MutL_C_regsub"/>
</dbReference>
<organism evidence="5">
    <name type="scientific">hydrothermal vent metagenome</name>
    <dbReference type="NCBI Taxonomy" id="652676"/>
    <lineage>
        <taxon>unclassified sequences</taxon>
        <taxon>metagenomes</taxon>
        <taxon>ecological metagenomes</taxon>
    </lineage>
</organism>
<dbReference type="HAMAP" id="MF_00149">
    <property type="entry name" value="DNA_mis_repair"/>
    <property type="match status" value="1"/>
</dbReference>
<dbReference type="CDD" id="cd16926">
    <property type="entry name" value="HATPase_MutL-MLH-PMS-like"/>
    <property type="match status" value="1"/>
</dbReference>
<feature type="domain" description="DNA mismatch repair protein S5" evidence="4">
    <location>
        <begin position="216"/>
        <end position="334"/>
    </location>
</feature>
<dbReference type="FunFam" id="3.30.565.10:FF:000003">
    <property type="entry name" value="DNA mismatch repair endonuclease MutL"/>
    <property type="match status" value="1"/>
</dbReference>
<evidence type="ECO:0000256" key="3">
    <source>
        <dbReference type="ARBA" id="ARBA00023204"/>
    </source>
</evidence>
<dbReference type="InterPro" id="IPR020667">
    <property type="entry name" value="DNA_mismatch_repair_MutL"/>
</dbReference>
<dbReference type="SUPFAM" id="SSF54211">
    <property type="entry name" value="Ribosomal protein S5 domain 2-like"/>
    <property type="match status" value="1"/>
</dbReference>
<evidence type="ECO:0000256" key="1">
    <source>
        <dbReference type="ARBA" id="ARBA00006082"/>
    </source>
</evidence>
<keyword evidence="3" id="KW-0234">DNA repair</keyword>
<evidence type="ECO:0000313" key="5">
    <source>
        <dbReference type="EMBL" id="VAW92866.1"/>
    </source>
</evidence>
<dbReference type="PROSITE" id="PS00058">
    <property type="entry name" value="DNA_MISMATCH_REPAIR_1"/>
    <property type="match status" value="1"/>
</dbReference>
<dbReference type="CDD" id="cd03482">
    <property type="entry name" value="MutL_Trans_MutL"/>
    <property type="match status" value="1"/>
</dbReference>
<dbReference type="GO" id="GO:0032300">
    <property type="term" value="C:mismatch repair complex"/>
    <property type="evidence" value="ECO:0007669"/>
    <property type="project" value="InterPro"/>
</dbReference>
<protein>
    <submittedName>
        <fullName evidence="5">DNA mismatch repair protein MutL</fullName>
    </submittedName>
</protein>
<dbReference type="GO" id="GO:0005524">
    <property type="term" value="F:ATP binding"/>
    <property type="evidence" value="ECO:0007669"/>
    <property type="project" value="InterPro"/>
</dbReference>
<accession>A0A3B1AJM6</accession>
<dbReference type="GO" id="GO:0140664">
    <property type="term" value="F:ATP-dependent DNA damage sensor activity"/>
    <property type="evidence" value="ECO:0007669"/>
    <property type="project" value="InterPro"/>
</dbReference>